<keyword evidence="4" id="KW-0597">Phosphoprotein</keyword>
<keyword evidence="8 14" id="KW-0418">Kinase</keyword>
<dbReference type="AlphaFoldDB" id="A0A5C8NLK1"/>
<keyword evidence="5" id="KW-0808">Transferase</keyword>
<dbReference type="SMART" id="SM00304">
    <property type="entry name" value="HAMP"/>
    <property type="match status" value="1"/>
</dbReference>
<evidence type="ECO:0000256" key="6">
    <source>
        <dbReference type="ARBA" id="ARBA00022692"/>
    </source>
</evidence>
<evidence type="ECO:0000256" key="9">
    <source>
        <dbReference type="ARBA" id="ARBA00022840"/>
    </source>
</evidence>
<dbReference type="PROSITE" id="PS50885">
    <property type="entry name" value="HAMP"/>
    <property type="match status" value="1"/>
</dbReference>
<dbReference type="RefSeq" id="WP_147684546.1">
    <property type="nucleotide sequence ID" value="NZ_VDUX01000002.1"/>
</dbReference>
<organism evidence="14 15">
    <name type="scientific">Aeromicrobium terrae</name>
    <dbReference type="NCBI Taxonomy" id="2498846"/>
    <lineage>
        <taxon>Bacteria</taxon>
        <taxon>Bacillati</taxon>
        <taxon>Actinomycetota</taxon>
        <taxon>Actinomycetes</taxon>
        <taxon>Propionibacteriales</taxon>
        <taxon>Nocardioidaceae</taxon>
        <taxon>Aeromicrobium</taxon>
    </lineage>
</organism>
<dbReference type="InterPro" id="IPR011712">
    <property type="entry name" value="Sig_transdc_His_kin_sub3_dim/P"/>
</dbReference>
<evidence type="ECO:0000256" key="11">
    <source>
        <dbReference type="ARBA" id="ARBA00023012"/>
    </source>
</evidence>
<name>A0A5C8NLK1_9ACTN</name>
<comment type="catalytic activity">
    <reaction evidence="1">
        <text>ATP + protein L-histidine = ADP + protein N-phospho-L-histidine.</text>
        <dbReference type="EC" id="2.7.13.3"/>
    </reaction>
</comment>
<dbReference type="GO" id="GO:0016020">
    <property type="term" value="C:membrane"/>
    <property type="evidence" value="ECO:0007669"/>
    <property type="project" value="UniProtKB-SubCell"/>
</dbReference>
<protein>
    <recommendedName>
        <fullName evidence="3">histidine kinase</fullName>
        <ecNumber evidence="3">2.7.13.3</ecNumber>
    </recommendedName>
</protein>
<evidence type="ECO:0000313" key="15">
    <source>
        <dbReference type="Proteomes" id="UP000321571"/>
    </source>
</evidence>
<dbReference type="EMBL" id="VDUX01000002">
    <property type="protein sequence ID" value="TXL62142.1"/>
    <property type="molecule type" value="Genomic_DNA"/>
</dbReference>
<evidence type="ECO:0000256" key="3">
    <source>
        <dbReference type="ARBA" id="ARBA00012438"/>
    </source>
</evidence>
<dbReference type="SUPFAM" id="SSF55874">
    <property type="entry name" value="ATPase domain of HSP90 chaperone/DNA topoisomerase II/histidine kinase"/>
    <property type="match status" value="1"/>
</dbReference>
<keyword evidence="12" id="KW-0472">Membrane</keyword>
<evidence type="ECO:0000256" key="10">
    <source>
        <dbReference type="ARBA" id="ARBA00022989"/>
    </source>
</evidence>
<dbReference type="Pfam" id="PF07730">
    <property type="entry name" value="HisKA_3"/>
    <property type="match status" value="1"/>
</dbReference>
<keyword evidence="6 12" id="KW-0812">Transmembrane</keyword>
<dbReference type="EC" id="2.7.13.3" evidence="3"/>
<dbReference type="Proteomes" id="UP000321571">
    <property type="component" value="Unassembled WGS sequence"/>
</dbReference>
<evidence type="ECO:0000256" key="8">
    <source>
        <dbReference type="ARBA" id="ARBA00022777"/>
    </source>
</evidence>
<dbReference type="GO" id="GO:0005524">
    <property type="term" value="F:ATP binding"/>
    <property type="evidence" value="ECO:0007669"/>
    <property type="project" value="UniProtKB-KW"/>
</dbReference>
<keyword evidence="11" id="KW-0902">Two-component regulatory system</keyword>
<dbReference type="GO" id="GO:0000155">
    <property type="term" value="F:phosphorelay sensor kinase activity"/>
    <property type="evidence" value="ECO:0007669"/>
    <property type="project" value="InterPro"/>
</dbReference>
<keyword evidence="10 12" id="KW-1133">Transmembrane helix</keyword>
<feature type="transmembrane region" description="Helical" evidence="12">
    <location>
        <begin position="9"/>
        <end position="33"/>
    </location>
</feature>
<comment type="subcellular location">
    <subcellularLocation>
        <location evidence="2">Membrane</location>
    </subcellularLocation>
</comment>
<evidence type="ECO:0000313" key="14">
    <source>
        <dbReference type="EMBL" id="TXL62142.1"/>
    </source>
</evidence>
<dbReference type="Pfam" id="PF02518">
    <property type="entry name" value="HATPase_c"/>
    <property type="match status" value="1"/>
</dbReference>
<dbReference type="PANTHER" id="PTHR24421:SF10">
    <property type="entry name" value="NITRATE_NITRITE SENSOR PROTEIN NARQ"/>
    <property type="match status" value="1"/>
</dbReference>
<evidence type="ECO:0000256" key="12">
    <source>
        <dbReference type="SAM" id="Phobius"/>
    </source>
</evidence>
<accession>A0A5C8NLK1</accession>
<evidence type="ECO:0000256" key="1">
    <source>
        <dbReference type="ARBA" id="ARBA00000085"/>
    </source>
</evidence>
<dbReference type="Gene3D" id="1.20.5.1930">
    <property type="match status" value="1"/>
</dbReference>
<dbReference type="OrthoDB" id="144293at2"/>
<keyword evidence="9" id="KW-0067">ATP-binding</keyword>
<dbReference type="Gene3D" id="3.30.565.10">
    <property type="entry name" value="Histidine kinase-like ATPase, C-terminal domain"/>
    <property type="match status" value="1"/>
</dbReference>
<proteinExistence type="predicted"/>
<evidence type="ECO:0000259" key="13">
    <source>
        <dbReference type="PROSITE" id="PS50885"/>
    </source>
</evidence>
<gene>
    <name evidence="14" type="ORF">FHP06_05390</name>
</gene>
<evidence type="ECO:0000256" key="2">
    <source>
        <dbReference type="ARBA" id="ARBA00004370"/>
    </source>
</evidence>
<keyword evidence="7" id="KW-0547">Nucleotide-binding</keyword>
<dbReference type="PANTHER" id="PTHR24421">
    <property type="entry name" value="NITRATE/NITRITE SENSOR PROTEIN NARX-RELATED"/>
    <property type="match status" value="1"/>
</dbReference>
<dbReference type="Pfam" id="PF00672">
    <property type="entry name" value="HAMP"/>
    <property type="match status" value="1"/>
</dbReference>
<evidence type="ECO:0000256" key="7">
    <source>
        <dbReference type="ARBA" id="ARBA00022741"/>
    </source>
</evidence>
<dbReference type="GO" id="GO:0046983">
    <property type="term" value="F:protein dimerization activity"/>
    <property type="evidence" value="ECO:0007669"/>
    <property type="project" value="InterPro"/>
</dbReference>
<evidence type="ECO:0000256" key="4">
    <source>
        <dbReference type="ARBA" id="ARBA00022553"/>
    </source>
</evidence>
<feature type="transmembrane region" description="Helical" evidence="12">
    <location>
        <begin position="45"/>
        <end position="66"/>
    </location>
</feature>
<reference evidence="14 15" key="1">
    <citation type="submission" date="2019-06" db="EMBL/GenBank/DDBJ databases">
        <title>Aeromicrobium sp. nov., isolated from a maize field.</title>
        <authorList>
            <person name="Lin S.-Y."/>
            <person name="Tsai C.-F."/>
            <person name="Young C.-C."/>
        </authorList>
    </citation>
    <scope>NUCLEOTIDE SEQUENCE [LARGE SCALE GENOMIC DNA]</scope>
    <source>
        <strain evidence="14 15">CC-CFT486</strain>
    </source>
</reference>
<evidence type="ECO:0000256" key="5">
    <source>
        <dbReference type="ARBA" id="ARBA00022679"/>
    </source>
</evidence>
<comment type="caution">
    <text evidence="14">The sequence shown here is derived from an EMBL/GenBank/DDBJ whole genome shotgun (WGS) entry which is preliminary data.</text>
</comment>
<dbReference type="InterPro" id="IPR050482">
    <property type="entry name" value="Sensor_HK_TwoCompSys"/>
</dbReference>
<dbReference type="InterPro" id="IPR003594">
    <property type="entry name" value="HATPase_dom"/>
</dbReference>
<feature type="domain" description="HAMP" evidence="13">
    <location>
        <begin position="63"/>
        <end position="115"/>
    </location>
</feature>
<dbReference type="CDD" id="cd16917">
    <property type="entry name" value="HATPase_UhpB-NarQ-NarX-like"/>
    <property type="match status" value="1"/>
</dbReference>
<keyword evidence="15" id="KW-1185">Reference proteome</keyword>
<sequence>MARNVSVSLFWRVCLLNGAVFVLGTLVLVLSPATISAQPLWSEVVAVSIGLLVIVVLNGLLLRSVLRPLDRLTGLMASIDLRSPGLRLDEEGSSPARPLVQGFNAMLERLEAERSASAAVALHAQEAERQRIAQELHDEVGQSLTAVLLGLKQAVGQAPPEMLEGLEEVRETARGSLEEVRRISQRLRPGVLAELGLLDSLSSLASELTARTDLRVVRGFLPGLPNLTAECELVVYRVAQEALTNVARHAEAREVHLGLTRRGGMVVLRVVDDGLGRRGATPGAGIQGMQERAQMVGGRLELRDREGGGTEVLLEVPIDPKGENGDPDPAG</sequence>
<dbReference type="InterPro" id="IPR003660">
    <property type="entry name" value="HAMP_dom"/>
</dbReference>
<dbReference type="InterPro" id="IPR036890">
    <property type="entry name" value="HATPase_C_sf"/>
</dbReference>